<dbReference type="EMBL" id="JAKCXM010000054">
    <property type="protein sequence ID" value="KAJ0404892.1"/>
    <property type="molecule type" value="Genomic_DNA"/>
</dbReference>
<feature type="region of interest" description="Disordered" evidence="1">
    <location>
        <begin position="358"/>
        <end position="394"/>
    </location>
</feature>
<comment type="caution">
    <text evidence="2">The sequence shown here is derived from an EMBL/GenBank/DDBJ whole genome shotgun (WGS) entry which is preliminary data.</text>
</comment>
<organism evidence="2 3">
    <name type="scientific">Pythium insidiosum</name>
    <name type="common">Pythiosis disease agent</name>
    <dbReference type="NCBI Taxonomy" id="114742"/>
    <lineage>
        <taxon>Eukaryota</taxon>
        <taxon>Sar</taxon>
        <taxon>Stramenopiles</taxon>
        <taxon>Oomycota</taxon>
        <taxon>Peronosporomycetes</taxon>
        <taxon>Pythiales</taxon>
        <taxon>Pythiaceae</taxon>
        <taxon>Pythium</taxon>
    </lineage>
</organism>
<evidence type="ECO:0000313" key="2">
    <source>
        <dbReference type="EMBL" id="KAJ0404892.1"/>
    </source>
</evidence>
<dbReference type="PANTHER" id="PTHR13510:SF44">
    <property type="entry name" value="RABENOSYN-5"/>
    <property type="match status" value="1"/>
</dbReference>
<evidence type="ECO:0008006" key="4">
    <source>
        <dbReference type="Google" id="ProtNLM"/>
    </source>
</evidence>
<dbReference type="PANTHER" id="PTHR13510">
    <property type="entry name" value="FYVE-FINGER-CONTAINING RAB5 EFFECTOR PROTEIN RABENOSYN-5-RELATED"/>
    <property type="match status" value="1"/>
</dbReference>
<feature type="compositionally biased region" description="Low complexity" evidence="1">
    <location>
        <begin position="487"/>
        <end position="506"/>
    </location>
</feature>
<evidence type="ECO:0000256" key="1">
    <source>
        <dbReference type="SAM" id="MobiDB-lite"/>
    </source>
</evidence>
<sequence length="513" mass="56618">MSANVSEVRLRETSSRLEFPSIELTDSERAEYDSIVWEQLRRALAHFSQLHGQLDKRDWKLVRRRKQMTMYRSLRGTEDPRVVLMVGTGLIEGSLEDIMEGVYCDTTDELRIVKSMLKYKFIDGAVLSVLEGRRQDDPFRFAGIKWFAAKTPGGGLSCDRDLLTYERMGMTTDATGSVVGYHILQSIDRPEWPANVLKNMLRSVTSTCFLYRRVRSDLTEVFVLGEFYGNGTMTQRLAEFSLAGKWLGVTRAPASGQAKRFSALMASVGSHPPSTSTRCYLCSVRPKLLERFRHCTGCLQTICGPCGEPRMIFRLDPRTRKPRTKVFCRECVARVCGPQAASDDAAAAEEWSSLGDRVPLVSMSPQQRPRVESDDESGYSFFSSSTSDVSSNRGPGTVVHAAYALSDSDDDVVLAWETDDELQSVSPDDPDPEPAVALGMPVGKIPALTTAVVHGAPLSAHPPRNRSARLAQLIDATSHRGKPELQTTSSAARSSSATTADASIRTGSSRGRW</sequence>
<reference evidence="2" key="1">
    <citation type="submission" date="2021-12" db="EMBL/GenBank/DDBJ databases">
        <title>Prjna785345.</title>
        <authorList>
            <person name="Rujirawat T."/>
            <person name="Krajaejun T."/>
        </authorList>
    </citation>
    <scope>NUCLEOTIDE SEQUENCE</scope>
    <source>
        <strain evidence="2">Pi057C3</strain>
    </source>
</reference>
<feature type="region of interest" description="Disordered" evidence="1">
    <location>
        <begin position="474"/>
        <end position="513"/>
    </location>
</feature>
<dbReference type="Gene3D" id="3.30.530.20">
    <property type="match status" value="1"/>
</dbReference>
<keyword evidence="3" id="KW-1185">Reference proteome</keyword>
<gene>
    <name evidence="2" type="ORF">P43SY_001804</name>
</gene>
<dbReference type="InterPro" id="IPR052727">
    <property type="entry name" value="Rab4/Rab5_effector"/>
</dbReference>
<feature type="compositionally biased region" description="Low complexity" evidence="1">
    <location>
        <begin position="378"/>
        <end position="391"/>
    </location>
</feature>
<dbReference type="Proteomes" id="UP001209570">
    <property type="component" value="Unassembled WGS sequence"/>
</dbReference>
<dbReference type="InterPro" id="IPR023393">
    <property type="entry name" value="START-like_dom_sf"/>
</dbReference>
<name>A0AAD5QAV7_PYTIN</name>
<protein>
    <recommendedName>
        <fullName evidence="4">FYVE-type domain-containing protein</fullName>
    </recommendedName>
</protein>
<dbReference type="AlphaFoldDB" id="A0AAD5QAV7"/>
<evidence type="ECO:0000313" key="3">
    <source>
        <dbReference type="Proteomes" id="UP001209570"/>
    </source>
</evidence>
<accession>A0AAD5QAV7</accession>
<proteinExistence type="predicted"/>